<dbReference type="OrthoDB" id="5153901at2759"/>
<accession>A0A2C5XXU7</accession>
<dbReference type="EMBL" id="NJEU01000767">
    <property type="protein sequence ID" value="PHH70688.1"/>
    <property type="molecule type" value="Genomic_DNA"/>
</dbReference>
<gene>
    <name evidence="2" type="ORF">CDD82_6972</name>
</gene>
<evidence type="ECO:0000256" key="1">
    <source>
        <dbReference type="SAM" id="Phobius"/>
    </source>
</evidence>
<reference evidence="2 3" key="1">
    <citation type="submission" date="2017-06" db="EMBL/GenBank/DDBJ databases">
        <title>Ant-infecting Ophiocordyceps genomes reveal a high diversity of potential behavioral manipulation genes and a possible major role for enterotoxins.</title>
        <authorList>
            <person name="De Bekker C."/>
            <person name="Evans H.C."/>
            <person name="Brachmann A."/>
            <person name="Hughes D.P."/>
        </authorList>
    </citation>
    <scope>NUCLEOTIDE SEQUENCE [LARGE SCALE GENOMIC DNA]</scope>
    <source>
        <strain evidence="2 3">1348a</strain>
    </source>
</reference>
<keyword evidence="1" id="KW-0472">Membrane</keyword>
<dbReference type="AlphaFoldDB" id="A0A2C5XXU7"/>
<organism evidence="2 3">
    <name type="scientific">Ophiocordyceps australis</name>
    <dbReference type="NCBI Taxonomy" id="1399860"/>
    <lineage>
        <taxon>Eukaryota</taxon>
        <taxon>Fungi</taxon>
        <taxon>Dikarya</taxon>
        <taxon>Ascomycota</taxon>
        <taxon>Pezizomycotina</taxon>
        <taxon>Sordariomycetes</taxon>
        <taxon>Hypocreomycetidae</taxon>
        <taxon>Hypocreales</taxon>
        <taxon>Ophiocordycipitaceae</taxon>
        <taxon>Ophiocordyceps</taxon>
    </lineage>
</organism>
<proteinExistence type="predicted"/>
<feature type="transmembrane region" description="Helical" evidence="1">
    <location>
        <begin position="145"/>
        <end position="164"/>
    </location>
</feature>
<feature type="transmembrane region" description="Helical" evidence="1">
    <location>
        <begin position="410"/>
        <end position="435"/>
    </location>
</feature>
<keyword evidence="1" id="KW-0812">Transmembrane</keyword>
<sequence length="508" mass="57458">METAQPDFHQGSSAHQLGTGNDGQATYMSMETSYELPNWRQDALAYDIEAGCDPWSYGRDGRPLAWLPWSLFGSKIDAKLRNPASCDDINYDWRQPGFMLGFIRRFTGFFIYCWILSMTHGKLERWGIQCHGPGVLNGRDQDQNALALTWAQAVITTAVCFLLAQAYTGVKAAREGMERVKQTTVTLAYSFLKTMLTEPGVGHDKDELQRMIYECLALLTAYPVALLEQLRMNTCEPAIASYCQETARALKQLKDGDDSIVGGHFYRTDQVTGTVSHHPLVTVEYFFEMFSLHLSQEYSRQKMRTTVPAMTTQRILFTLRDHFENFVDLGNLNDKRTPIIRENIDMLARAGRELSVYSYHDVIPVALLWSVTVASWFIAYYHPIHQCGSFINVSKDDAPNGVDLMPETGFYPVSLGMLGIMGVVAALSAMLLTVVDEMWKMWDPFGRGMNCFAFTLGIASEIDNMMNEFYEYDIKAFVRKHSYMDSSEWLNTLGGDGFYGPANRAKTV</sequence>
<name>A0A2C5XXU7_9HYPO</name>
<keyword evidence="1" id="KW-1133">Transmembrane helix</keyword>
<evidence type="ECO:0000313" key="3">
    <source>
        <dbReference type="Proteomes" id="UP000224854"/>
    </source>
</evidence>
<feature type="transmembrane region" description="Helical" evidence="1">
    <location>
        <begin position="98"/>
        <end position="117"/>
    </location>
</feature>
<comment type="caution">
    <text evidence="2">The sequence shown here is derived from an EMBL/GenBank/DDBJ whole genome shotgun (WGS) entry which is preliminary data.</text>
</comment>
<dbReference type="Proteomes" id="UP000224854">
    <property type="component" value="Unassembled WGS sequence"/>
</dbReference>
<feature type="transmembrane region" description="Helical" evidence="1">
    <location>
        <begin position="362"/>
        <end position="381"/>
    </location>
</feature>
<evidence type="ECO:0000313" key="2">
    <source>
        <dbReference type="EMBL" id="PHH70688.1"/>
    </source>
</evidence>
<protein>
    <submittedName>
        <fullName evidence="2">Uncharacterized protein</fullName>
    </submittedName>
</protein>
<keyword evidence="3" id="KW-1185">Reference proteome</keyword>